<evidence type="ECO:0000313" key="1">
    <source>
        <dbReference type="EMBL" id="KAI4296555.1"/>
    </source>
</evidence>
<keyword evidence="2" id="KW-1185">Reference proteome</keyword>
<organism evidence="1 2">
    <name type="scientific">Bauhinia variegata</name>
    <name type="common">Purple orchid tree</name>
    <name type="synonym">Phanera variegata</name>
    <dbReference type="NCBI Taxonomy" id="167791"/>
    <lineage>
        <taxon>Eukaryota</taxon>
        <taxon>Viridiplantae</taxon>
        <taxon>Streptophyta</taxon>
        <taxon>Embryophyta</taxon>
        <taxon>Tracheophyta</taxon>
        <taxon>Spermatophyta</taxon>
        <taxon>Magnoliopsida</taxon>
        <taxon>eudicotyledons</taxon>
        <taxon>Gunneridae</taxon>
        <taxon>Pentapetalae</taxon>
        <taxon>rosids</taxon>
        <taxon>fabids</taxon>
        <taxon>Fabales</taxon>
        <taxon>Fabaceae</taxon>
        <taxon>Cercidoideae</taxon>
        <taxon>Cercideae</taxon>
        <taxon>Bauhiniinae</taxon>
        <taxon>Bauhinia</taxon>
    </lineage>
</organism>
<reference evidence="1 2" key="1">
    <citation type="journal article" date="2022" name="DNA Res.">
        <title>Chromosomal-level genome assembly of the orchid tree Bauhinia variegata (Leguminosae; Cercidoideae) supports the allotetraploid origin hypothesis of Bauhinia.</title>
        <authorList>
            <person name="Zhong Y."/>
            <person name="Chen Y."/>
            <person name="Zheng D."/>
            <person name="Pang J."/>
            <person name="Liu Y."/>
            <person name="Luo S."/>
            <person name="Meng S."/>
            <person name="Qian L."/>
            <person name="Wei D."/>
            <person name="Dai S."/>
            <person name="Zhou R."/>
        </authorList>
    </citation>
    <scope>NUCLEOTIDE SEQUENCE [LARGE SCALE GENOMIC DNA]</scope>
    <source>
        <strain evidence="1">BV-YZ2020</strain>
    </source>
</reference>
<gene>
    <name evidence="1" type="ORF">L6164_036504</name>
</gene>
<protein>
    <submittedName>
        <fullName evidence="1">Uncharacterized protein</fullName>
    </submittedName>
</protein>
<accession>A0ACB9KHF1</accession>
<comment type="caution">
    <text evidence="1">The sequence shown here is derived from an EMBL/GenBank/DDBJ whole genome shotgun (WGS) entry which is preliminary data.</text>
</comment>
<dbReference type="EMBL" id="CM039439">
    <property type="protein sequence ID" value="KAI4296555.1"/>
    <property type="molecule type" value="Genomic_DNA"/>
</dbReference>
<evidence type="ECO:0000313" key="2">
    <source>
        <dbReference type="Proteomes" id="UP000828941"/>
    </source>
</evidence>
<name>A0ACB9KHF1_BAUVA</name>
<proteinExistence type="predicted"/>
<dbReference type="Proteomes" id="UP000828941">
    <property type="component" value="Chromosome 14"/>
</dbReference>
<sequence>MTIFSNQDSPTAEWHGENRTHPNLPYFDIKTIAAATNNFARENELGQGGFGHVYKVWDLWRQQKALDMVDSTLGPSFPPAVVLRCIQIGLLCVQESHLNRPSMWNVVFMLGNETTLPQPKQPAFILNHNEDNPESLGGSSVNEITLVEGVGKNHWSSNEPLLVNVDVIF</sequence>